<evidence type="ECO:0000313" key="3">
    <source>
        <dbReference type="Proteomes" id="UP000799291"/>
    </source>
</evidence>
<dbReference type="OrthoDB" id="448455at2759"/>
<name>A0A6G1IZI0_9PLEO</name>
<dbReference type="Pfam" id="PF17109">
    <property type="entry name" value="Goodbye"/>
    <property type="match status" value="1"/>
</dbReference>
<reference evidence="2" key="1">
    <citation type="journal article" date="2020" name="Stud. Mycol.">
        <title>101 Dothideomycetes genomes: a test case for predicting lifestyles and emergence of pathogens.</title>
        <authorList>
            <person name="Haridas S."/>
            <person name="Albert R."/>
            <person name="Binder M."/>
            <person name="Bloem J."/>
            <person name="Labutti K."/>
            <person name="Salamov A."/>
            <person name="Andreopoulos B."/>
            <person name="Baker S."/>
            <person name="Barry K."/>
            <person name="Bills G."/>
            <person name="Bluhm B."/>
            <person name="Cannon C."/>
            <person name="Castanera R."/>
            <person name="Culley D."/>
            <person name="Daum C."/>
            <person name="Ezra D."/>
            <person name="Gonzalez J."/>
            <person name="Henrissat B."/>
            <person name="Kuo A."/>
            <person name="Liang C."/>
            <person name="Lipzen A."/>
            <person name="Lutzoni F."/>
            <person name="Magnuson J."/>
            <person name="Mondo S."/>
            <person name="Nolan M."/>
            <person name="Ohm R."/>
            <person name="Pangilinan J."/>
            <person name="Park H.-J."/>
            <person name="Ramirez L."/>
            <person name="Alfaro M."/>
            <person name="Sun H."/>
            <person name="Tritt A."/>
            <person name="Yoshinaga Y."/>
            <person name="Zwiers L.-H."/>
            <person name="Turgeon B."/>
            <person name="Goodwin S."/>
            <person name="Spatafora J."/>
            <person name="Crous P."/>
            <person name="Grigoriev I."/>
        </authorList>
    </citation>
    <scope>NUCLEOTIDE SEQUENCE</scope>
    <source>
        <strain evidence="2">CBS 122367</strain>
    </source>
</reference>
<protein>
    <recommendedName>
        <fullName evidence="1">Fungal STAND N-terminal Goodbye domain-containing protein</fullName>
    </recommendedName>
</protein>
<organism evidence="2 3">
    <name type="scientific">Lentithecium fluviatile CBS 122367</name>
    <dbReference type="NCBI Taxonomy" id="1168545"/>
    <lineage>
        <taxon>Eukaryota</taxon>
        <taxon>Fungi</taxon>
        <taxon>Dikarya</taxon>
        <taxon>Ascomycota</taxon>
        <taxon>Pezizomycotina</taxon>
        <taxon>Dothideomycetes</taxon>
        <taxon>Pleosporomycetidae</taxon>
        <taxon>Pleosporales</taxon>
        <taxon>Massarineae</taxon>
        <taxon>Lentitheciaceae</taxon>
        <taxon>Lentithecium</taxon>
    </lineage>
</organism>
<feature type="domain" description="Fungal STAND N-terminal Goodbye" evidence="1">
    <location>
        <begin position="20"/>
        <end position="144"/>
    </location>
</feature>
<dbReference type="InterPro" id="IPR031350">
    <property type="entry name" value="Goodbye_dom"/>
</dbReference>
<evidence type="ECO:0000313" key="2">
    <source>
        <dbReference type="EMBL" id="KAF2683373.1"/>
    </source>
</evidence>
<proteinExistence type="predicted"/>
<dbReference type="AlphaFoldDB" id="A0A6G1IZI0"/>
<keyword evidence="3" id="KW-1185">Reference proteome</keyword>
<dbReference type="Proteomes" id="UP000799291">
    <property type="component" value="Unassembled WGS sequence"/>
</dbReference>
<evidence type="ECO:0000259" key="1">
    <source>
        <dbReference type="Pfam" id="PF17109"/>
    </source>
</evidence>
<dbReference type="EMBL" id="MU005584">
    <property type="protein sequence ID" value="KAF2683373.1"/>
    <property type="molecule type" value="Genomic_DNA"/>
</dbReference>
<gene>
    <name evidence="2" type="ORF">K458DRAFT_389990</name>
</gene>
<sequence length="386" mass="42515">MARNELASLHSGATDLGALWTRAVDDYMKKTGKKMSHLGAQNMAAVMKTTESSLQVFGGFRHNDGKVDKVRSAFSRHLEDMQTVINGLESIGTAAGAFPPAMPVGIVFSTCGHLLSSFAGVKADYDRVEAFFEHLGRFFERLAILENQADYEPLAVAIVRVFSAQLSICGLVEAMMKSKRFKQWLNALWNLEDTDLAAAYATMQASIEELGAAVGYASYGAIKTTQESVGGVHDKVDELDKNIRRFRSTLTESVQAIYASNLNLEVEISDGFVSLQAKQDESHAIQIKLAQQQERILRAVEGKNRGQQASQGKGKGDVGDSKVEALGRIKSFFEDRKDLYKGFRKGPATNRVQYDTIKQSFLTGTTNWLSGELHLNLWFNGDTPLL</sequence>
<accession>A0A6G1IZI0</accession>